<comment type="caution">
    <text evidence="13">The sequence shown here is derived from an EMBL/GenBank/DDBJ whole genome shotgun (WGS) entry which is preliminary data.</text>
</comment>
<proteinExistence type="inferred from homology"/>
<evidence type="ECO:0000256" key="7">
    <source>
        <dbReference type="ARBA" id="ARBA00023136"/>
    </source>
</evidence>
<dbReference type="EMBL" id="JGWH01000166">
    <property type="protein sequence ID" value="KCV31316.1"/>
    <property type="molecule type" value="Genomic_DNA"/>
</dbReference>
<dbReference type="Gene3D" id="1.20.120.1220">
    <property type="match status" value="1"/>
</dbReference>
<evidence type="ECO:0000256" key="4">
    <source>
        <dbReference type="ARBA" id="ARBA00022519"/>
    </source>
</evidence>
<comment type="catalytic activity">
    <reaction evidence="9">
        <text>Typically cleaves a -Gly-|-Phe- bond to release an N-terminal, basic peptide of 5-8 residues from type IV prepilin, and then N-methylates the new N-terminal amino group, the methyl donor being S-adenosyl-L-methionine.</text>
        <dbReference type="EC" id="3.4.23.43"/>
    </reaction>
</comment>
<dbReference type="RefSeq" id="WP_230594810.1">
    <property type="nucleotide sequence ID" value="NZ_JGWH01000166.1"/>
</dbReference>
<evidence type="ECO:0000256" key="3">
    <source>
        <dbReference type="ARBA" id="ARBA00022475"/>
    </source>
</evidence>
<comment type="function">
    <text evidence="9">Plays an essential role in type IV pili and type II pseudopili formation by proteolytically removing the leader sequence from substrate proteins and subsequently monomethylating the alpha-amino group of the newly exposed N-terminal phenylalanine.</text>
</comment>
<comment type="subcellular location">
    <subcellularLocation>
        <location evidence="1">Cell inner membrane</location>
        <topology evidence="1">Multi-pass membrane protein</topology>
    </subcellularLocation>
    <subcellularLocation>
        <location evidence="9">Cell membrane</location>
        <topology evidence="9">Multi-pass membrane protein</topology>
    </subcellularLocation>
</comment>
<feature type="transmembrane region" description="Helical" evidence="10">
    <location>
        <begin position="117"/>
        <end position="146"/>
    </location>
</feature>
<dbReference type="InterPro" id="IPR000045">
    <property type="entry name" value="Prepilin_IV_endopep_pep"/>
</dbReference>
<dbReference type="Pfam" id="PF01478">
    <property type="entry name" value="Peptidase_A24"/>
    <property type="match status" value="1"/>
</dbReference>
<dbReference type="PANTHER" id="PTHR30487">
    <property type="entry name" value="TYPE 4 PREPILIN-LIKE PROTEINS LEADER PEPTIDE-PROCESSING ENZYME"/>
    <property type="match status" value="1"/>
</dbReference>
<keyword evidence="5 9" id="KW-0812">Transmembrane</keyword>
<reference evidence="13 14" key="1">
    <citation type="submission" date="2014-03" db="EMBL/GenBank/DDBJ databases">
        <title>Genome sequence of Bordetella bronchiseptica.</title>
        <authorList>
            <person name="Harvill E."/>
            <person name="Goodfield L.L."/>
            <person name="Ivanov Y.V."/>
            <person name="Meyer J.A."/>
            <person name="Muse S.J."/>
            <person name="Jacobs N."/>
            <person name="Bendor L."/>
            <person name="Smallridge W.E."/>
            <person name="Brinkac L.M."/>
            <person name="Sanka R."/>
            <person name="Kim M."/>
            <person name="Losada L."/>
        </authorList>
    </citation>
    <scope>NUCLEOTIDE SEQUENCE [LARGE SCALE GENOMIC DNA]</scope>
    <source>
        <strain evidence="13 14">00-P-2796</strain>
    </source>
</reference>
<keyword evidence="14" id="KW-1185">Reference proteome</keyword>
<dbReference type="EC" id="3.4.23.43" evidence="9"/>
<dbReference type="InterPro" id="IPR014032">
    <property type="entry name" value="Peptidase_A24A_bac"/>
</dbReference>
<protein>
    <recommendedName>
        <fullName evidence="9">Prepilin leader peptidase/N-methyltransferase</fullName>
        <ecNumber evidence="9">2.1.1.-</ecNumber>
        <ecNumber evidence="9">3.4.23.43</ecNumber>
    </recommendedName>
</protein>
<evidence type="ECO:0000313" key="13">
    <source>
        <dbReference type="EMBL" id="KCV31316.1"/>
    </source>
</evidence>
<evidence type="ECO:0000256" key="9">
    <source>
        <dbReference type="RuleBase" id="RU003794"/>
    </source>
</evidence>
<dbReference type="PANTHER" id="PTHR30487:SF0">
    <property type="entry name" value="PREPILIN LEADER PEPTIDASE_N-METHYLTRANSFERASE-RELATED"/>
    <property type="match status" value="1"/>
</dbReference>
<gene>
    <name evidence="13" type="ORF">L490_0539</name>
</gene>
<evidence type="ECO:0000256" key="2">
    <source>
        <dbReference type="ARBA" id="ARBA00005801"/>
    </source>
</evidence>
<keyword evidence="9" id="KW-0645">Protease</keyword>
<dbReference type="Pfam" id="PF06750">
    <property type="entry name" value="A24_N_bact"/>
    <property type="match status" value="1"/>
</dbReference>
<feature type="domain" description="Prepilin peptidase A24 N-terminal" evidence="12">
    <location>
        <begin position="23"/>
        <end position="124"/>
    </location>
</feature>
<feature type="transmembrane region" description="Helical" evidence="10">
    <location>
        <begin position="259"/>
        <end position="278"/>
    </location>
</feature>
<dbReference type="InterPro" id="IPR010627">
    <property type="entry name" value="Prepilin_pept_A24_N"/>
</dbReference>
<evidence type="ECO:0000259" key="11">
    <source>
        <dbReference type="Pfam" id="PF01478"/>
    </source>
</evidence>
<evidence type="ECO:0000259" key="12">
    <source>
        <dbReference type="Pfam" id="PF06750"/>
    </source>
</evidence>
<feature type="transmembrane region" description="Helical" evidence="10">
    <location>
        <begin position="15"/>
        <end position="39"/>
    </location>
</feature>
<evidence type="ECO:0000313" key="14">
    <source>
        <dbReference type="Proteomes" id="UP000025756"/>
    </source>
</evidence>
<evidence type="ECO:0000256" key="5">
    <source>
        <dbReference type="ARBA" id="ARBA00022692"/>
    </source>
</evidence>
<keyword evidence="9" id="KW-0489">Methyltransferase</keyword>
<feature type="transmembrane region" description="Helical" evidence="10">
    <location>
        <begin position="221"/>
        <end position="247"/>
    </location>
</feature>
<keyword evidence="6 10" id="KW-1133">Transmembrane helix</keyword>
<keyword evidence="4" id="KW-0997">Cell inner membrane</keyword>
<feature type="transmembrane region" description="Helical" evidence="10">
    <location>
        <begin position="183"/>
        <end position="201"/>
    </location>
</feature>
<dbReference type="PRINTS" id="PR00864">
    <property type="entry name" value="PREPILNPTASE"/>
</dbReference>
<dbReference type="EC" id="2.1.1.-" evidence="9"/>
<accession>A0ABR4R908</accession>
<keyword evidence="3" id="KW-1003">Cell membrane</keyword>
<name>A0ABR4R908_BORBO</name>
<evidence type="ECO:0000256" key="1">
    <source>
        <dbReference type="ARBA" id="ARBA00004429"/>
    </source>
</evidence>
<evidence type="ECO:0000256" key="8">
    <source>
        <dbReference type="RuleBase" id="RU003793"/>
    </source>
</evidence>
<comment type="similarity">
    <text evidence="2 8">Belongs to the peptidase A24 family.</text>
</comment>
<evidence type="ECO:0000256" key="10">
    <source>
        <dbReference type="SAM" id="Phobius"/>
    </source>
</evidence>
<keyword evidence="9" id="KW-0808">Transferase</keyword>
<keyword evidence="9" id="KW-0511">Multifunctional enzyme</keyword>
<sequence length="279" mass="28827">MQTWMEIRLPGLDGAGWLAGAAVLGLALGSFLNVVLARLPAMLEYRWRLDVQPDGAAACAPPPGLAHPPSRCPHCATALRWRHNVPVLSWLWLRGRCAFCAAPIAARYPLVEAATGALCAGIAVLYGPTLLALALMGLAAMLLVLACFDLEHLLLPDCLTLPLLWAGLLANAAGMGLATPAQAIAGAAAGYALLAGVAWAFRRRTGRDGLGLGDAKLLAALGAWLGWQALPALLLAAGLWGVAAGLLARWRRRAALQPLGPGLAFGAALIVAGAGLMAR</sequence>
<feature type="domain" description="Prepilin type IV endopeptidase peptidase" evidence="11">
    <location>
        <begin position="138"/>
        <end position="245"/>
    </location>
</feature>
<dbReference type="Proteomes" id="UP000025756">
    <property type="component" value="Unassembled WGS sequence"/>
</dbReference>
<evidence type="ECO:0000256" key="6">
    <source>
        <dbReference type="ARBA" id="ARBA00022989"/>
    </source>
</evidence>
<keyword evidence="7 10" id="KW-0472">Membrane</keyword>
<keyword evidence="9" id="KW-0378">Hydrolase</keyword>
<organism evidence="13 14">
    <name type="scientific">Bordetella bronchiseptica 00-P-2796</name>
    <dbReference type="NCBI Taxonomy" id="1331199"/>
    <lineage>
        <taxon>Bacteria</taxon>
        <taxon>Pseudomonadati</taxon>
        <taxon>Pseudomonadota</taxon>
        <taxon>Betaproteobacteria</taxon>
        <taxon>Burkholderiales</taxon>
        <taxon>Alcaligenaceae</taxon>
        <taxon>Bordetella</taxon>
    </lineage>
</organism>
<dbReference type="InterPro" id="IPR050882">
    <property type="entry name" value="Prepilin_peptidase/N-MTase"/>
</dbReference>